<reference evidence="1" key="1">
    <citation type="submission" date="2021-04" db="EMBL/GenBank/DDBJ databases">
        <title>Draft genome sequence of Xylanibacillus composti strain K13.</title>
        <authorList>
            <person name="Uke A."/>
            <person name="Chhe C."/>
            <person name="Baramee S."/>
            <person name="Kosugi A."/>
        </authorList>
    </citation>
    <scope>NUCLEOTIDE SEQUENCE</scope>
    <source>
        <strain evidence="1">K13</strain>
    </source>
</reference>
<evidence type="ECO:0000313" key="1">
    <source>
        <dbReference type="EMBL" id="GIQ69448.1"/>
    </source>
</evidence>
<protein>
    <submittedName>
        <fullName evidence="1">Uncharacterized protein</fullName>
    </submittedName>
</protein>
<accession>A0A8J4H1X5</accession>
<comment type="caution">
    <text evidence="1">The sequence shown here is derived from an EMBL/GenBank/DDBJ whole genome shotgun (WGS) entry which is preliminary data.</text>
</comment>
<organism evidence="1 2">
    <name type="scientific">Xylanibacillus composti</name>
    <dbReference type="NCBI Taxonomy" id="1572762"/>
    <lineage>
        <taxon>Bacteria</taxon>
        <taxon>Bacillati</taxon>
        <taxon>Bacillota</taxon>
        <taxon>Bacilli</taxon>
        <taxon>Bacillales</taxon>
        <taxon>Paenibacillaceae</taxon>
        <taxon>Xylanibacillus</taxon>
    </lineage>
</organism>
<sequence length="76" mass="9008">MHTFSPLCIQAVVYFLIYGYSQNAALQWYYPSSMIHQDADTIDNPDFLQILYIPEFVFRYLKHLNLKDKSTAKNEK</sequence>
<dbReference type="EMBL" id="BOVK01000028">
    <property type="protein sequence ID" value="GIQ69448.1"/>
    <property type="molecule type" value="Genomic_DNA"/>
</dbReference>
<evidence type="ECO:0000313" key="2">
    <source>
        <dbReference type="Proteomes" id="UP000677918"/>
    </source>
</evidence>
<gene>
    <name evidence="1" type="ORF">XYCOK13_22720</name>
</gene>
<dbReference type="Proteomes" id="UP000677918">
    <property type="component" value="Unassembled WGS sequence"/>
</dbReference>
<name>A0A8J4H1X5_9BACL</name>
<dbReference type="AlphaFoldDB" id="A0A8J4H1X5"/>
<keyword evidence="2" id="KW-1185">Reference proteome</keyword>
<proteinExistence type="predicted"/>